<gene>
    <name evidence="9" type="ORF">JOC77_000214</name>
</gene>
<organism evidence="9 10">
    <name type="scientific">Peribacillus deserti</name>
    <dbReference type="NCBI Taxonomy" id="673318"/>
    <lineage>
        <taxon>Bacteria</taxon>
        <taxon>Bacillati</taxon>
        <taxon>Bacillota</taxon>
        <taxon>Bacilli</taxon>
        <taxon>Bacillales</taxon>
        <taxon>Bacillaceae</taxon>
        <taxon>Peribacillus</taxon>
    </lineage>
</organism>
<dbReference type="NCBIfam" id="NF047673">
    <property type="entry name" value="TeichurnBiosyTuaD"/>
    <property type="match status" value="1"/>
</dbReference>
<dbReference type="InterPro" id="IPR014027">
    <property type="entry name" value="UDP-Glc/GDP-Man_DH_C"/>
</dbReference>
<comment type="similarity">
    <text evidence="2 7">Belongs to the UDP-glucose/GDP-mannose dehydrogenase family.</text>
</comment>
<evidence type="ECO:0000313" key="10">
    <source>
        <dbReference type="Proteomes" id="UP000823486"/>
    </source>
</evidence>
<evidence type="ECO:0000256" key="4">
    <source>
        <dbReference type="ARBA" id="ARBA00023002"/>
    </source>
</evidence>
<dbReference type="Gene3D" id="3.40.50.720">
    <property type="entry name" value="NAD(P)-binding Rossmann-like Domain"/>
    <property type="match status" value="2"/>
</dbReference>
<dbReference type="InterPro" id="IPR036291">
    <property type="entry name" value="NAD(P)-bd_dom_sf"/>
</dbReference>
<evidence type="ECO:0000259" key="8">
    <source>
        <dbReference type="SMART" id="SM00984"/>
    </source>
</evidence>
<dbReference type="InterPro" id="IPR028357">
    <property type="entry name" value="UDPglc_DH_bac"/>
</dbReference>
<evidence type="ECO:0000256" key="2">
    <source>
        <dbReference type="ARBA" id="ARBA00006601"/>
    </source>
</evidence>
<dbReference type="EMBL" id="JAFBFI010000001">
    <property type="protein sequence ID" value="MBM7690811.1"/>
    <property type="molecule type" value="Genomic_DNA"/>
</dbReference>
<keyword evidence="10" id="KW-1185">Reference proteome</keyword>
<name>A0ABS2QCC8_9BACI</name>
<dbReference type="InterPro" id="IPR017476">
    <property type="entry name" value="UDP-Glc/GDP-Man"/>
</dbReference>
<comment type="catalytic activity">
    <reaction evidence="6 7">
        <text>UDP-alpha-D-glucose + 2 NAD(+) + H2O = UDP-alpha-D-glucuronate + 2 NADH + 3 H(+)</text>
        <dbReference type="Rhea" id="RHEA:23596"/>
        <dbReference type="ChEBI" id="CHEBI:15377"/>
        <dbReference type="ChEBI" id="CHEBI:15378"/>
        <dbReference type="ChEBI" id="CHEBI:57540"/>
        <dbReference type="ChEBI" id="CHEBI:57945"/>
        <dbReference type="ChEBI" id="CHEBI:58052"/>
        <dbReference type="ChEBI" id="CHEBI:58885"/>
        <dbReference type="EC" id="1.1.1.22"/>
    </reaction>
</comment>
<dbReference type="InterPro" id="IPR036220">
    <property type="entry name" value="UDP-Glc/GDP-Man_DH_C_sf"/>
</dbReference>
<comment type="caution">
    <text evidence="9">The sequence shown here is derived from an EMBL/GenBank/DDBJ whole genome shotgun (WGS) entry which is preliminary data.</text>
</comment>
<dbReference type="SUPFAM" id="SSF52413">
    <property type="entry name" value="UDP-glucose/GDP-mannose dehydrogenase C-terminal domain"/>
    <property type="match status" value="1"/>
</dbReference>
<dbReference type="EC" id="1.1.1.22" evidence="3 7"/>
<dbReference type="InterPro" id="IPR008927">
    <property type="entry name" value="6-PGluconate_DH-like_C_sf"/>
</dbReference>
<evidence type="ECO:0000256" key="5">
    <source>
        <dbReference type="ARBA" id="ARBA00023027"/>
    </source>
</evidence>
<accession>A0ABS2QCC8</accession>
<dbReference type="GO" id="GO:0003979">
    <property type="term" value="F:UDP-glucose 6-dehydrogenase activity"/>
    <property type="evidence" value="ECO:0007669"/>
    <property type="project" value="UniProtKB-EC"/>
</dbReference>
<dbReference type="Gene3D" id="1.20.5.100">
    <property type="entry name" value="Cytochrome c1, transmembrane anchor, C-terminal"/>
    <property type="match status" value="1"/>
</dbReference>
<dbReference type="Proteomes" id="UP000823486">
    <property type="component" value="Unassembled WGS sequence"/>
</dbReference>
<keyword evidence="5 7" id="KW-0520">NAD</keyword>
<evidence type="ECO:0000256" key="7">
    <source>
        <dbReference type="PIRNR" id="PIRNR000124"/>
    </source>
</evidence>
<dbReference type="PANTHER" id="PTHR43750">
    <property type="entry name" value="UDP-GLUCOSE 6-DEHYDROGENASE TUAD"/>
    <property type="match status" value="1"/>
</dbReference>
<dbReference type="Pfam" id="PF03720">
    <property type="entry name" value="UDPG_MGDP_dh_C"/>
    <property type="match status" value="1"/>
</dbReference>
<proteinExistence type="inferred from homology"/>
<dbReference type="NCBIfam" id="TIGR03026">
    <property type="entry name" value="NDP-sugDHase"/>
    <property type="match status" value="1"/>
</dbReference>
<evidence type="ECO:0000256" key="6">
    <source>
        <dbReference type="ARBA" id="ARBA00047473"/>
    </source>
</evidence>
<keyword evidence="4 7" id="KW-0560">Oxidoreductase</keyword>
<dbReference type="PIRSF" id="PIRSF500134">
    <property type="entry name" value="UDPglc_DH_bac"/>
    <property type="match status" value="1"/>
</dbReference>
<protein>
    <recommendedName>
        <fullName evidence="3 7">UDP-glucose 6-dehydrogenase</fullName>
        <ecNumber evidence="3 7">1.1.1.22</ecNumber>
    </recommendedName>
</protein>
<dbReference type="PIRSF" id="PIRSF000124">
    <property type="entry name" value="UDPglc_GDPman_dh"/>
    <property type="match status" value="1"/>
</dbReference>
<dbReference type="PANTHER" id="PTHR43750:SF3">
    <property type="entry name" value="UDP-GLUCOSE 6-DEHYDROGENASE TUAD"/>
    <property type="match status" value="1"/>
</dbReference>
<dbReference type="SUPFAM" id="SSF51735">
    <property type="entry name" value="NAD(P)-binding Rossmann-fold domains"/>
    <property type="match status" value="1"/>
</dbReference>
<evidence type="ECO:0000256" key="3">
    <source>
        <dbReference type="ARBA" id="ARBA00012954"/>
    </source>
</evidence>
<dbReference type="Pfam" id="PF03721">
    <property type="entry name" value="UDPG_MGDP_dh_N"/>
    <property type="match status" value="1"/>
</dbReference>
<dbReference type="SMART" id="SM00984">
    <property type="entry name" value="UDPG_MGDP_dh_C"/>
    <property type="match status" value="1"/>
</dbReference>
<dbReference type="Pfam" id="PF00984">
    <property type="entry name" value="UDPG_MGDP_dh"/>
    <property type="match status" value="1"/>
</dbReference>
<sequence length="445" mass="47952">MKKIAVIGTGYVGLVSGTCFAEAGNQVTCCDINQSKISSLLQGIMPIYEPGLKELVQKNVERETLAFTTKIDEAVRAAEVVFIAVGTPMSATGEADLTYVKQAAETIGSNLNGYKVIVTKSTVPVGTGKLVESIIRKSAPKGQAFDIVSNPEFLREGAAIKDSMNMERAVIGATSDKAYEIIAELHIPFTSNIVKSSVESAELIKYAANAFLATKISFINDIANICERVGADVTKVSEGIGLDSRIGSKFLQAGVGFGGSCFPKDTSALLHIAQDSGYDFNLIKAVMETNEGQRAQVVEKIMAALGSLKGKTISVLGLAFKPDTDDVRFAPALDIIPQLKTLGAQVKAFDPIAIGEAKKQLGNQCDYSDDLYETIKHTDACIVLTDWKEVKGLDLVKVKRLLKRPVIVDGRNLFDLDEMHDLGYTYISMGRPAVYNEKVLVSHVI</sequence>
<evidence type="ECO:0000256" key="1">
    <source>
        <dbReference type="ARBA" id="ARBA00004701"/>
    </source>
</evidence>
<evidence type="ECO:0000313" key="9">
    <source>
        <dbReference type="EMBL" id="MBM7690811.1"/>
    </source>
</evidence>
<comment type="pathway">
    <text evidence="1">Nucleotide-sugar biosynthesis; UDP-alpha-D-glucuronate biosynthesis; UDP-alpha-D-glucuronate from UDP-alpha-D-glucose: step 1/1.</text>
</comment>
<dbReference type="InterPro" id="IPR014026">
    <property type="entry name" value="UDP-Glc/GDP-Man_DH_dimer"/>
</dbReference>
<dbReference type="InterPro" id="IPR001732">
    <property type="entry name" value="UDP-Glc/GDP-Man_DH_N"/>
</dbReference>
<reference evidence="9 10" key="1">
    <citation type="submission" date="2021-01" db="EMBL/GenBank/DDBJ databases">
        <title>Genomic Encyclopedia of Type Strains, Phase IV (KMG-IV): sequencing the most valuable type-strain genomes for metagenomic binning, comparative biology and taxonomic classification.</title>
        <authorList>
            <person name="Goeker M."/>
        </authorList>
    </citation>
    <scope>NUCLEOTIDE SEQUENCE [LARGE SCALE GENOMIC DNA]</scope>
    <source>
        <strain evidence="9 10">DSM 105482</strain>
    </source>
</reference>
<feature type="domain" description="UDP-glucose/GDP-mannose dehydrogenase C-terminal" evidence="8">
    <location>
        <begin position="314"/>
        <end position="416"/>
    </location>
</feature>
<dbReference type="SUPFAM" id="SSF48179">
    <property type="entry name" value="6-phosphogluconate dehydrogenase C-terminal domain-like"/>
    <property type="match status" value="1"/>
</dbReference>